<keyword evidence="1" id="KW-0560">Oxidoreductase</keyword>
<gene>
    <name evidence="3" type="ORF">DLJ53_12655</name>
</gene>
<dbReference type="InterPro" id="IPR006076">
    <property type="entry name" value="FAD-dep_OxRdtase"/>
</dbReference>
<dbReference type="PANTHER" id="PTHR13847">
    <property type="entry name" value="SARCOSINE DEHYDROGENASE-RELATED"/>
    <property type="match status" value="1"/>
</dbReference>
<evidence type="ECO:0000256" key="1">
    <source>
        <dbReference type="ARBA" id="ARBA00023002"/>
    </source>
</evidence>
<dbReference type="SUPFAM" id="SSF51905">
    <property type="entry name" value="FAD/NAD(P)-binding domain"/>
    <property type="match status" value="1"/>
</dbReference>
<dbReference type="Gene3D" id="3.50.50.60">
    <property type="entry name" value="FAD/NAD(P)-binding domain"/>
    <property type="match status" value="1"/>
</dbReference>
<dbReference type="Proteomes" id="UP000249590">
    <property type="component" value="Unassembled WGS sequence"/>
</dbReference>
<dbReference type="GO" id="GO:0005737">
    <property type="term" value="C:cytoplasm"/>
    <property type="evidence" value="ECO:0007669"/>
    <property type="project" value="TreeGrafter"/>
</dbReference>
<reference evidence="3 4" key="1">
    <citation type="submission" date="2018-05" db="EMBL/GenBank/DDBJ databases">
        <title>Acuticoccus sediminis sp. nov., isolated from deep-sea sediment of Indian Ocean.</title>
        <authorList>
            <person name="Liu X."/>
            <person name="Lai Q."/>
            <person name="Du Y."/>
            <person name="Sun F."/>
            <person name="Zhang X."/>
            <person name="Wang S."/>
            <person name="Shao Z."/>
        </authorList>
    </citation>
    <scope>NUCLEOTIDE SEQUENCE [LARGE SCALE GENOMIC DNA]</scope>
    <source>
        <strain evidence="3 4">PTG4-2</strain>
    </source>
</reference>
<evidence type="ECO:0000313" key="4">
    <source>
        <dbReference type="Proteomes" id="UP000249590"/>
    </source>
</evidence>
<dbReference type="InterPro" id="IPR036188">
    <property type="entry name" value="FAD/NAD-bd_sf"/>
</dbReference>
<keyword evidence="4" id="KW-1185">Reference proteome</keyword>
<evidence type="ECO:0000313" key="3">
    <source>
        <dbReference type="EMBL" id="RAI02210.1"/>
    </source>
</evidence>
<dbReference type="AlphaFoldDB" id="A0A8B2P078"/>
<feature type="domain" description="FAD dependent oxidoreductase" evidence="2">
    <location>
        <begin position="34"/>
        <end position="381"/>
    </location>
</feature>
<comment type="caution">
    <text evidence="3">The sequence shown here is derived from an EMBL/GenBank/DDBJ whole genome shotgun (WGS) entry which is preliminary data.</text>
</comment>
<dbReference type="OrthoDB" id="9806601at2"/>
<organism evidence="3 4">
    <name type="scientific">Acuticoccus sediminis</name>
    <dbReference type="NCBI Taxonomy" id="2184697"/>
    <lineage>
        <taxon>Bacteria</taxon>
        <taxon>Pseudomonadati</taxon>
        <taxon>Pseudomonadota</taxon>
        <taxon>Alphaproteobacteria</taxon>
        <taxon>Hyphomicrobiales</taxon>
        <taxon>Amorphaceae</taxon>
        <taxon>Acuticoccus</taxon>
    </lineage>
</organism>
<name>A0A8B2P078_9HYPH</name>
<evidence type="ECO:0000259" key="2">
    <source>
        <dbReference type="Pfam" id="PF01266"/>
    </source>
</evidence>
<dbReference type="Pfam" id="PF01266">
    <property type="entry name" value="DAO"/>
    <property type="match status" value="1"/>
</dbReference>
<protein>
    <submittedName>
        <fullName evidence="3">FAD-dependent oxidoreductase</fullName>
    </submittedName>
</protein>
<dbReference type="RefSeq" id="WP_111345622.1">
    <property type="nucleotide sequence ID" value="NZ_QHHQ01000002.1"/>
</dbReference>
<sequence>MGTSAASFERSLWFAQCEEPRLSAAPLAGDAEVDCCVVGAGFTGLSTALHLAEAGREVTVLEAEEVGFGASGRNGGQVIPGLKDDPDQLEAKGGAALVDFAGTAADVVFDLVERHAIRCQPERNGWIQAAHSARALPAVQARARQWAARGVAVEMLSPADIEARIGTGAYHGGWRDPRAGLVQPLAYVRGLARAFVAAGGTLHEKTPVTALRRAGDRWSVSTPAGTVSARTVVVATNAYGSGLVPGLAQSILQVQSMVVATAPLPPALSAGVMASRACLSETRKLAFYMRLSPDDRLVFGGRGAVGPDQKAALGEALVGGMRSLFPAVKDVPVDYVWSGHLALTMDHLPHVHTPEPGLFAAQGYNGRGIAMASATGRALAAHIAHGTPLPLVPIPIAPVAWHAMRRPVMNLGVRWYWARDRLGFPG</sequence>
<dbReference type="PANTHER" id="PTHR13847:SF281">
    <property type="entry name" value="FAD DEPENDENT OXIDOREDUCTASE DOMAIN-CONTAINING PROTEIN"/>
    <property type="match status" value="1"/>
</dbReference>
<dbReference type="GO" id="GO:0016491">
    <property type="term" value="F:oxidoreductase activity"/>
    <property type="evidence" value="ECO:0007669"/>
    <property type="project" value="UniProtKB-KW"/>
</dbReference>
<proteinExistence type="predicted"/>
<dbReference type="Gene3D" id="3.30.9.10">
    <property type="entry name" value="D-Amino Acid Oxidase, subunit A, domain 2"/>
    <property type="match status" value="1"/>
</dbReference>
<dbReference type="EMBL" id="QHHQ01000002">
    <property type="protein sequence ID" value="RAI02210.1"/>
    <property type="molecule type" value="Genomic_DNA"/>
</dbReference>
<accession>A0A8B2P078</accession>